<dbReference type="OrthoDB" id="9975758at2759"/>
<accession>A0A6A5XNY8</accession>
<evidence type="ECO:0008006" key="3">
    <source>
        <dbReference type="Google" id="ProtNLM"/>
    </source>
</evidence>
<sequence length="274" mass="29456">MKKLHTTSQLPLSAKLLNSCATIPRQCAPLSPQRASSLAASSQPGSSHAANTSASSVLVTTPSLPSYPLSLLVNSTTMSSDITLRSPSSLKSEIQPSVSPPTLAWLQGSWNVTHSTLPMWKKSRNVRITYKQIPNTSPAHLDDLVTYQSLDSTKLKTVRGIDKPFDVPGTAPEPAEDAASPAYQWRGKGWLAIASSKWEILGYGDVPGSDNQWVVTYFAKTLFTPAGVDFYSRKGGLNEETIEKIKAALAGLGGEVANLAKEIFPVKMDDARTD</sequence>
<protein>
    <recommendedName>
        <fullName evidence="3">Lipocalin-like domain-containing protein</fullName>
    </recommendedName>
</protein>
<dbReference type="GeneID" id="54285675"/>
<dbReference type="AlphaFoldDB" id="A0A6A5XNY8"/>
<name>A0A6A5XNY8_9PLEO</name>
<dbReference type="EMBL" id="ML978070">
    <property type="protein sequence ID" value="KAF2014619.1"/>
    <property type="molecule type" value="Genomic_DNA"/>
</dbReference>
<dbReference type="Proteomes" id="UP000799778">
    <property type="component" value="Unassembled WGS sequence"/>
</dbReference>
<proteinExistence type="predicted"/>
<dbReference type="RefSeq" id="XP_033382958.1">
    <property type="nucleotide sequence ID" value="XM_033528278.1"/>
</dbReference>
<keyword evidence="2" id="KW-1185">Reference proteome</keyword>
<evidence type="ECO:0000313" key="2">
    <source>
        <dbReference type="Proteomes" id="UP000799778"/>
    </source>
</evidence>
<evidence type="ECO:0000313" key="1">
    <source>
        <dbReference type="EMBL" id="KAF2014619.1"/>
    </source>
</evidence>
<gene>
    <name evidence="1" type="ORF">BU24DRAFT_423533</name>
</gene>
<organism evidence="1 2">
    <name type="scientific">Aaosphaeria arxii CBS 175.79</name>
    <dbReference type="NCBI Taxonomy" id="1450172"/>
    <lineage>
        <taxon>Eukaryota</taxon>
        <taxon>Fungi</taxon>
        <taxon>Dikarya</taxon>
        <taxon>Ascomycota</taxon>
        <taxon>Pezizomycotina</taxon>
        <taxon>Dothideomycetes</taxon>
        <taxon>Pleosporomycetidae</taxon>
        <taxon>Pleosporales</taxon>
        <taxon>Pleosporales incertae sedis</taxon>
        <taxon>Aaosphaeria</taxon>
    </lineage>
</organism>
<reference evidence="1" key="1">
    <citation type="journal article" date="2020" name="Stud. Mycol.">
        <title>101 Dothideomycetes genomes: a test case for predicting lifestyles and emergence of pathogens.</title>
        <authorList>
            <person name="Haridas S."/>
            <person name="Albert R."/>
            <person name="Binder M."/>
            <person name="Bloem J."/>
            <person name="Labutti K."/>
            <person name="Salamov A."/>
            <person name="Andreopoulos B."/>
            <person name="Baker S."/>
            <person name="Barry K."/>
            <person name="Bills G."/>
            <person name="Bluhm B."/>
            <person name="Cannon C."/>
            <person name="Castanera R."/>
            <person name="Culley D."/>
            <person name="Daum C."/>
            <person name="Ezra D."/>
            <person name="Gonzalez J."/>
            <person name="Henrissat B."/>
            <person name="Kuo A."/>
            <person name="Liang C."/>
            <person name="Lipzen A."/>
            <person name="Lutzoni F."/>
            <person name="Magnuson J."/>
            <person name="Mondo S."/>
            <person name="Nolan M."/>
            <person name="Ohm R."/>
            <person name="Pangilinan J."/>
            <person name="Park H.-J."/>
            <person name="Ramirez L."/>
            <person name="Alfaro M."/>
            <person name="Sun H."/>
            <person name="Tritt A."/>
            <person name="Yoshinaga Y."/>
            <person name="Zwiers L.-H."/>
            <person name="Turgeon B."/>
            <person name="Goodwin S."/>
            <person name="Spatafora J."/>
            <person name="Crous P."/>
            <person name="Grigoriev I."/>
        </authorList>
    </citation>
    <scope>NUCLEOTIDE SEQUENCE</scope>
    <source>
        <strain evidence="1">CBS 175.79</strain>
    </source>
</reference>